<dbReference type="InterPro" id="IPR046168">
    <property type="entry name" value="DUF6170"/>
</dbReference>
<reference evidence="2" key="1">
    <citation type="submission" date="2022-07" db="EMBL/GenBank/DDBJ databases">
        <authorList>
            <person name="Criscuolo A."/>
        </authorList>
    </citation>
    <scope>NUCLEOTIDE SEQUENCE</scope>
    <source>
        <strain evidence="2">CIP111854</strain>
    </source>
</reference>
<evidence type="ECO:0000313" key="2">
    <source>
        <dbReference type="EMBL" id="CAH9067438.1"/>
    </source>
</evidence>
<keyword evidence="1" id="KW-0812">Transmembrane</keyword>
<name>A0A9W4R5B2_9GAMM</name>
<comment type="caution">
    <text evidence="2">The sequence shown here is derived from an EMBL/GenBank/DDBJ whole genome shotgun (WGS) entry which is preliminary data.</text>
</comment>
<protein>
    <submittedName>
        <fullName evidence="2">Uncharacterized protein</fullName>
    </submittedName>
</protein>
<evidence type="ECO:0000313" key="3">
    <source>
        <dbReference type="Proteomes" id="UP001152467"/>
    </source>
</evidence>
<keyword evidence="1" id="KW-1133">Transmembrane helix</keyword>
<keyword evidence="3" id="KW-1185">Reference proteome</keyword>
<feature type="transmembrane region" description="Helical" evidence="1">
    <location>
        <begin position="43"/>
        <end position="68"/>
    </location>
</feature>
<dbReference type="AlphaFoldDB" id="A0A9W4R5B2"/>
<dbReference type="EMBL" id="CAMAPC010000035">
    <property type="protein sequence ID" value="CAH9067438.1"/>
    <property type="molecule type" value="Genomic_DNA"/>
</dbReference>
<evidence type="ECO:0000256" key="1">
    <source>
        <dbReference type="SAM" id="Phobius"/>
    </source>
</evidence>
<dbReference type="Pfam" id="PF19667">
    <property type="entry name" value="DUF6170"/>
    <property type="match status" value="1"/>
</dbReference>
<organism evidence="2 3">
    <name type="scientific">Pseudoalteromonas holothuriae</name>
    <dbReference type="NCBI Taxonomy" id="2963714"/>
    <lineage>
        <taxon>Bacteria</taxon>
        <taxon>Pseudomonadati</taxon>
        <taxon>Pseudomonadota</taxon>
        <taxon>Gammaproteobacteria</taxon>
        <taxon>Alteromonadales</taxon>
        <taxon>Pseudoalteromonadaceae</taxon>
        <taxon>Pseudoalteromonas</taxon>
    </lineage>
</organism>
<sequence>MTIRLGFIKALEGYKLRERQLILAIALDTLPATKKVMLRITKLSVLTPFFIALAYFEGWSLLPILLAAGLSYPLLTRPIEILFAQSNLAKAVEQFKSEQT</sequence>
<gene>
    <name evidence="2" type="ORF">PSECIP111854_04106</name>
</gene>
<keyword evidence="1" id="KW-0472">Membrane</keyword>
<dbReference type="Proteomes" id="UP001152467">
    <property type="component" value="Unassembled WGS sequence"/>
</dbReference>
<accession>A0A9W4R5B2</accession>
<dbReference type="RefSeq" id="WP_261627203.1">
    <property type="nucleotide sequence ID" value="NZ_CAMAPC010000035.1"/>
</dbReference>
<proteinExistence type="predicted"/>